<dbReference type="InterPro" id="IPR051680">
    <property type="entry name" value="ATP-dep_Glu-Cys_Ligase-2"/>
</dbReference>
<dbReference type="AlphaFoldDB" id="A0A1H0RUU6"/>
<evidence type="ECO:0000259" key="1">
    <source>
        <dbReference type="Pfam" id="PF04168"/>
    </source>
</evidence>
<dbReference type="Pfam" id="PF04168">
    <property type="entry name" value="Alpha-E"/>
    <property type="match status" value="1"/>
</dbReference>
<protein>
    <submittedName>
        <fullName evidence="2">Uncharacterized conserved protein, Alpha-E superfamily</fullName>
    </submittedName>
</protein>
<feature type="domain" description="DUF403" evidence="1">
    <location>
        <begin position="5"/>
        <end position="315"/>
    </location>
</feature>
<gene>
    <name evidence="2" type="ORF">SAMN05421677_11640</name>
</gene>
<evidence type="ECO:0000313" key="2">
    <source>
        <dbReference type="EMBL" id="SDP33175.1"/>
    </source>
</evidence>
<sequence length="324" mass="38308">MVINMLSRVADSLYWMSRNIERAENNARVLSVQLIHMLEAQNQEAADRDWEEIVEVCASAKDYYNLYDRLDRETLIQYLTISPFNVNSLMNSMNYARENARSTRDILPEELWEVLNAFHLDQKDWQELPNTRQHTQDYLAQVIKTSMTSQGVIESSMSRGTPYTFIKVGKWLERAEKTARILNVTCEKNRKEADIPTDHYYYWLTALQFLNGYDAYIKEHPPTMESKHVLSFLIKERTFPRSIRYCMDHVLEAVDKLEGGKISHYSEDLFQMLELIQEEITSTNIEEMDMNELMSFLDHFQDRCMTLSRMFSQTYYLIEPVHAK</sequence>
<dbReference type="InterPro" id="IPR007296">
    <property type="entry name" value="DUF403"/>
</dbReference>
<dbReference type="PANTHER" id="PTHR34595:SF7">
    <property type="entry name" value="SLL1039 PROTEIN"/>
    <property type="match status" value="1"/>
</dbReference>
<organism evidence="2 3">
    <name type="scientific">Halobacillus aidingensis</name>
    <dbReference type="NCBI Taxonomy" id="240303"/>
    <lineage>
        <taxon>Bacteria</taxon>
        <taxon>Bacillati</taxon>
        <taxon>Bacillota</taxon>
        <taxon>Bacilli</taxon>
        <taxon>Bacillales</taxon>
        <taxon>Bacillaceae</taxon>
        <taxon>Halobacillus</taxon>
    </lineage>
</organism>
<dbReference type="PANTHER" id="PTHR34595">
    <property type="entry name" value="BLR5612 PROTEIN"/>
    <property type="match status" value="1"/>
</dbReference>
<reference evidence="3" key="1">
    <citation type="submission" date="2016-10" db="EMBL/GenBank/DDBJ databases">
        <authorList>
            <person name="Varghese N."/>
            <person name="Submissions S."/>
        </authorList>
    </citation>
    <scope>NUCLEOTIDE SEQUENCE [LARGE SCALE GENOMIC DNA]</scope>
    <source>
        <strain evidence="3">CGMCC 1.3703</strain>
    </source>
</reference>
<keyword evidence="3" id="KW-1185">Reference proteome</keyword>
<evidence type="ECO:0000313" key="3">
    <source>
        <dbReference type="Proteomes" id="UP000198860"/>
    </source>
</evidence>
<name>A0A1H0RUU6_HALAD</name>
<dbReference type="Proteomes" id="UP000198860">
    <property type="component" value="Unassembled WGS sequence"/>
</dbReference>
<accession>A0A1H0RUU6</accession>
<dbReference type="STRING" id="240303.SAMN05421677_11640"/>
<proteinExistence type="predicted"/>
<dbReference type="EMBL" id="FNIZ01000016">
    <property type="protein sequence ID" value="SDP33175.1"/>
    <property type="molecule type" value="Genomic_DNA"/>
</dbReference>